<dbReference type="EMBL" id="JBHSGA010000017">
    <property type="protein sequence ID" value="MFC4527047.1"/>
    <property type="molecule type" value="Genomic_DNA"/>
</dbReference>
<dbReference type="Proteomes" id="UP001595961">
    <property type="component" value="Unassembled WGS sequence"/>
</dbReference>
<dbReference type="RefSeq" id="WP_266148949.1">
    <property type="nucleotide sequence ID" value="NZ_CP064028.1"/>
</dbReference>
<sequence>MSTSLGALLIALQARPASAESEELHRRAHAKGPCAVEDLTLIELFFRDAALSFATAILSGVLPRPISIGRGCHEKVAATLQTFRWKSDFDVRSAEHPYHPIWQNFASWCQASGLEPKLDGTPGAKEPAYVLFVEANR</sequence>
<reference evidence="2" key="1">
    <citation type="journal article" date="2019" name="Int. J. Syst. Evol. Microbiol.">
        <title>The Global Catalogue of Microorganisms (GCM) 10K type strain sequencing project: providing services to taxonomists for standard genome sequencing and annotation.</title>
        <authorList>
            <consortium name="The Broad Institute Genomics Platform"/>
            <consortium name="The Broad Institute Genome Sequencing Center for Infectious Disease"/>
            <person name="Wu L."/>
            <person name="Ma J."/>
        </authorList>
    </citation>
    <scope>NUCLEOTIDE SEQUENCE [LARGE SCALE GENOMIC DNA]</scope>
    <source>
        <strain evidence="2">CCM 4481</strain>
    </source>
</reference>
<evidence type="ECO:0000313" key="1">
    <source>
        <dbReference type="EMBL" id="MFC4527047.1"/>
    </source>
</evidence>
<organism evidence="1 2">
    <name type="scientific">Dyella halodurans</name>
    <dbReference type="NCBI Taxonomy" id="1920171"/>
    <lineage>
        <taxon>Bacteria</taxon>
        <taxon>Pseudomonadati</taxon>
        <taxon>Pseudomonadota</taxon>
        <taxon>Gammaproteobacteria</taxon>
        <taxon>Lysobacterales</taxon>
        <taxon>Rhodanobacteraceae</taxon>
        <taxon>Dyella</taxon>
    </lineage>
</organism>
<keyword evidence="2" id="KW-1185">Reference proteome</keyword>
<gene>
    <name evidence="1" type="ORF">ACFO5W_10430</name>
</gene>
<evidence type="ECO:0000313" key="2">
    <source>
        <dbReference type="Proteomes" id="UP001595961"/>
    </source>
</evidence>
<proteinExistence type="predicted"/>
<accession>A0ABV9C2F2</accession>
<name>A0ABV9C2F2_9GAMM</name>
<comment type="caution">
    <text evidence="1">The sequence shown here is derived from an EMBL/GenBank/DDBJ whole genome shotgun (WGS) entry which is preliminary data.</text>
</comment>
<protein>
    <submittedName>
        <fullName evidence="1">Uncharacterized protein</fullName>
    </submittedName>
</protein>